<dbReference type="STRING" id="619300.G3ARD3"/>
<keyword evidence="2" id="KW-1185">Reference proteome</keyword>
<dbReference type="OMA" id="TRDITEC"/>
<dbReference type="EMBL" id="GL996503">
    <property type="protein sequence ID" value="EGW31740.1"/>
    <property type="molecule type" value="Genomic_DNA"/>
</dbReference>
<dbReference type="InParanoid" id="G3ARD3"/>
<dbReference type="GeneID" id="18874278"/>
<protein>
    <submittedName>
        <fullName evidence="1">Uncharacterized protein</fullName>
    </submittedName>
</protein>
<dbReference type="RefSeq" id="XP_007376518.1">
    <property type="nucleotide sequence ID" value="XM_007376456.1"/>
</dbReference>
<organism evidence="2">
    <name type="scientific">Spathaspora passalidarum (strain NRRL Y-27907 / 11-Y1)</name>
    <dbReference type="NCBI Taxonomy" id="619300"/>
    <lineage>
        <taxon>Eukaryota</taxon>
        <taxon>Fungi</taxon>
        <taxon>Dikarya</taxon>
        <taxon>Ascomycota</taxon>
        <taxon>Saccharomycotina</taxon>
        <taxon>Pichiomycetes</taxon>
        <taxon>Debaryomycetaceae</taxon>
        <taxon>Spathaspora</taxon>
    </lineage>
</organism>
<dbReference type="Proteomes" id="UP000000709">
    <property type="component" value="Unassembled WGS sequence"/>
</dbReference>
<dbReference type="InterPro" id="IPR014841">
    <property type="entry name" value="Rad33"/>
</dbReference>
<dbReference type="OrthoDB" id="4085867at2759"/>
<sequence length="223" mass="25735">MPPRKTKSNLDIFEKINADTEDEILDEYSELLGDDDDLHLKELPELLQNLRIPAIFTDDIVESVEYYYNFIRNRDVSIDPSNIKQSMSFQLIKAYTITNAIRAPSDIIDIIDIDKLLFNVNRLVKFRNNYKHIRESWRLFVSDSSNIEHYKLALPDLKQVKSNLNLDNDPETRKPISESFLIDMLGCCSHDSNGNLLNYMTKEGACVTIKDFAEILGNLGELD</sequence>
<dbReference type="HOGENOM" id="CLU_1165700_0_0_1"/>
<dbReference type="AlphaFoldDB" id="G3ARD3"/>
<evidence type="ECO:0000313" key="1">
    <source>
        <dbReference type="EMBL" id="EGW31740.1"/>
    </source>
</evidence>
<name>G3ARD3_SPAPN</name>
<gene>
    <name evidence="1" type="ORF">SPAPADRAFT_62337</name>
</gene>
<dbReference type="Pfam" id="PF08730">
    <property type="entry name" value="Rad33"/>
    <property type="match status" value="1"/>
</dbReference>
<proteinExistence type="predicted"/>
<accession>G3ARD3</accession>
<evidence type="ECO:0000313" key="2">
    <source>
        <dbReference type="Proteomes" id="UP000000709"/>
    </source>
</evidence>
<dbReference type="eggNOG" id="ENOG502RZDT">
    <property type="taxonomic scope" value="Eukaryota"/>
</dbReference>
<reference evidence="1 2" key="1">
    <citation type="journal article" date="2011" name="Proc. Natl. Acad. Sci. U.S.A.">
        <title>Comparative genomics of xylose-fermenting fungi for enhanced biofuel production.</title>
        <authorList>
            <person name="Wohlbach D.J."/>
            <person name="Kuo A."/>
            <person name="Sato T.K."/>
            <person name="Potts K.M."/>
            <person name="Salamov A.A."/>
            <person name="LaButti K.M."/>
            <person name="Sun H."/>
            <person name="Clum A."/>
            <person name="Pangilinan J.L."/>
            <person name="Lindquist E.A."/>
            <person name="Lucas S."/>
            <person name="Lapidus A."/>
            <person name="Jin M."/>
            <person name="Gunawan C."/>
            <person name="Balan V."/>
            <person name="Dale B.E."/>
            <person name="Jeffries T.W."/>
            <person name="Zinkel R."/>
            <person name="Barry K.W."/>
            <person name="Grigoriev I.V."/>
            <person name="Gasch A.P."/>
        </authorList>
    </citation>
    <scope>NUCLEOTIDE SEQUENCE [LARGE SCALE GENOMIC DNA]</scope>
    <source>
        <strain evidence="2">NRRL Y-27907 / 11-Y1</strain>
    </source>
</reference>
<dbReference type="KEGG" id="spaa:SPAPADRAFT_62337"/>